<keyword evidence="1" id="KW-0677">Repeat</keyword>
<name>A0A8H3G8G9_9LECA</name>
<keyword evidence="6" id="KW-1185">Reference proteome</keyword>
<dbReference type="InterPro" id="IPR036770">
    <property type="entry name" value="Ankyrin_rpt-contain_sf"/>
</dbReference>
<evidence type="ECO:0000256" key="3">
    <source>
        <dbReference type="PROSITE-ProRule" id="PRU00023"/>
    </source>
</evidence>
<feature type="repeat" description="ANK" evidence="3">
    <location>
        <begin position="475"/>
        <end position="507"/>
    </location>
</feature>
<organism evidence="5 6">
    <name type="scientific">Heterodermia speciosa</name>
    <dbReference type="NCBI Taxonomy" id="116794"/>
    <lineage>
        <taxon>Eukaryota</taxon>
        <taxon>Fungi</taxon>
        <taxon>Dikarya</taxon>
        <taxon>Ascomycota</taxon>
        <taxon>Pezizomycotina</taxon>
        <taxon>Lecanoromycetes</taxon>
        <taxon>OSLEUM clade</taxon>
        <taxon>Lecanoromycetidae</taxon>
        <taxon>Caliciales</taxon>
        <taxon>Physciaceae</taxon>
        <taxon>Heterodermia</taxon>
    </lineage>
</organism>
<evidence type="ECO:0000256" key="4">
    <source>
        <dbReference type="SAM" id="MobiDB-lite"/>
    </source>
</evidence>
<dbReference type="Gene3D" id="1.25.40.20">
    <property type="entry name" value="Ankyrin repeat-containing domain"/>
    <property type="match status" value="1"/>
</dbReference>
<feature type="region of interest" description="Disordered" evidence="4">
    <location>
        <begin position="712"/>
        <end position="743"/>
    </location>
</feature>
<feature type="repeat" description="ANK" evidence="3">
    <location>
        <begin position="607"/>
        <end position="639"/>
    </location>
</feature>
<sequence>MDPLSITASIIACGGAAKGTVKALRKIKTYINSSQEIESLIHDLEDVQALLQGTSEFIANADFGPSKEQFLTQQVTRLGDRIGELDQFINAPRHRVPGVNEERQARFSWVKHEKKIRSLRNDLVDAKVNLTNALTLITASSTTDIGKSIATSLDLHNQSLSKLAGVIEKVNIIQKAVQGLQGPMDSLPASDLSDRVTDQSSKVVSFTDQGQGTNTPCSSEGTELISRANAMLPRPTINWRWTTPGPKKCASWCSCRCHSKTTIVVPRFLRSVIGKTVVEYAGTQTTCNEYSCRGSRKSGLELSYCVPKYLSRQYIFVKMSRAPLGNPTITLSMPRTMDWTHLLWKYAPRGDLAAVQSLFNSAKAAPDDTNFQGGTALLLASAYPRLFQFLVRAGADLNVSDMHGRKPVNLIGERLLSGRIPDGDVESTEALLAETDFMESRQFSTIHKSVLRLSEKALANELRETTSSINAVDTEGRTPLIWATMRDDLPTMSILLGFGADPNARDYAGNTSLHYVRSTDACDALIKAGANVHTRNITRRRTCVHHACKNTDNPELINLLHENGADIDVRDVDRETPLLHAVSCNFTRTAKELIDLGADVNAANVSSKDSVLHIAVAFDHCEIIPKLLQQGADYTFTNNHGKTIAHKAATWGTRYTVELLSKLNLSNLDLSVKDAEGKTASDYIAERDVLLESEAGIHDSFAQFMKAVEEAKGKTEMKSQDPGNGITRKSTDMVHPPGQFPSR</sequence>
<evidence type="ECO:0000313" key="6">
    <source>
        <dbReference type="Proteomes" id="UP000664521"/>
    </source>
</evidence>
<dbReference type="AlphaFoldDB" id="A0A8H3G8G9"/>
<dbReference type="SUPFAM" id="SSF48403">
    <property type="entry name" value="Ankyrin repeat"/>
    <property type="match status" value="2"/>
</dbReference>
<feature type="repeat" description="ANK" evidence="3">
    <location>
        <begin position="539"/>
        <end position="572"/>
    </location>
</feature>
<dbReference type="EMBL" id="CAJPDS010000079">
    <property type="protein sequence ID" value="CAF9935023.1"/>
    <property type="molecule type" value="Genomic_DNA"/>
</dbReference>
<keyword evidence="2 3" id="KW-0040">ANK repeat</keyword>
<dbReference type="InterPro" id="IPR002110">
    <property type="entry name" value="Ankyrin_rpt"/>
</dbReference>
<protein>
    <recommendedName>
        <fullName evidence="7">Fungal N-terminal domain-containing protein</fullName>
    </recommendedName>
</protein>
<dbReference type="OrthoDB" id="341259at2759"/>
<gene>
    <name evidence="5" type="ORF">HETSPECPRED_009434</name>
</gene>
<dbReference type="Pfam" id="PF12796">
    <property type="entry name" value="Ank_2"/>
    <property type="match status" value="2"/>
</dbReference>
<accession>A0A8H3G8G9</accession>
<evidence type="ECO:0008006" key="7">
    <source>
        <dbReference type="Google" id="ProtNLM"/>
    </source>
</evidence>
<comment type="caution">
    <text evidence="5">The sequence shown here is derived from an EMBL/GenBank/DDBJ whole genome shotgun (WGS) entry which is preliminary data.</text>
</comment>
<dbReference type="InterPro" id="IPR050776">
    <property type="entry name" value="Ank_Repeat/CDKN_Inhibitor"/>
</dbReference>
<dbReference type="PROSITE" id="PS50297">
    <property type="entry name" value="ANK_REP_REGION"/>
    <property type="match status" value="2"/>
</dbReference>
<dbReference type="PROSITE" id="PS50088">
    <property type="entry name" value="ANK_REPEAT"/>
    <property type="match status" value="4"/>
</dbReference>
<dbReference type="Proteomes" id="UP000664521">
    <property type="component" value="Unassembled WGS sequence"/>
</dbReference>
<evidence type="ECO:0000256" key="1">
    <source>
        <dbReference type="ARBA" id="ARBA00022737"/>
    </source>
</evidence>
<proteinExistence type="predicted"/>
<evidence type="ECO:0000313" key="5">
    <source>
        <dbReference type="EMBL" id="CAF9935023.1"/>
    </source>
</evidence>
<reference evidence="5" key="1">
    <citation type="submission" date="2021-03" db="EMBL/GenBank/DDBJ databases">
        <authorList>
            <person name="Tagirdzhanova G."/>
        </authorList>
    </citation>
    <scope>NUCLEOTIDE SEQUENCE</scope>
</reference>
<dbReference type="PANTHER" id="PTHR24201:SF15">
    <property type="entry name" value="ANKYRIN REPEAT DOMAIN-CONTAINING PROTEIN 66"/>
    <property type="match status" value="1"/>
</dbReference>
<dbReference type="PANTHER" id="PTHR24201">
    <property type="entry name" value="ANK_REP_REGION DOMAIN-CONTAINING PROTEIN"/>
    <property type="match status" value="1"/>
</dbReference>
<evidence type="ECO:0000256" key="2">
    <source>
        <dbReference type="ARBA" id="ARBA00023043"/>
    </source>
</evidence>
<dbReference type="SMART" id="SM00248">
    <property type="entry name" value="ANK"/>
    <property type="match status" value="7"/>
</dbReference>
<feature type="repeat" description="ANK" evidence="3">
    <location>
        <begin position="573"/>
        <end position="605"/>
    </location>
</feature>